<keyword evidence="1" id="KW-1133">Transmembrane helix</keyword>
<sequence length="577" mass="61773">MKTRLDRDVQTGGQRPRRLPALPGVHVVVGQLAKALREFAPSALDAVAVLLVVLFLLYPPVHPAGLVAAVLLTPLQWWFIRRGRMHPDHGPRGVLVGALVVGTWPTAQPDWAFTVAAAALVAAVLADPAVARLADQKVGAWRLPGFATPQRSDAVSPLFDAACALTVLLGLTGLGVPALVFELGTLVGVAIAGVLSLRALWAARRQERVAAIVAASGPYAPRFAIVFSGRPEAGYQIAMWLPYLERTGDPYVLIVRERNFVPVALGLTTAPVIYVGRPEILDRLLVPPIGAAFYVNNESKNAQAVRFRGPTHVHLGHGDSEKPPSYQPTTAMFDEIFVAGQAGIDRFAAHGVPVPIEKFRIVGRPQLERVEPARNPVPSLPTVLYAPTWRGGVADMSFGSLRYGAAIVSALLRREVVVAFRPHPYSARDAESRVFTQQIDALLAAAGEQHLTSGRTSRLDILDCLNAADALVTDVSSVASDFLHSGKPFAITNTGVVDGPLHETYPIARAAYVLEPDGDLDEVFAQMLDGDPLAEERQLMRRYYLGDAVSDPAETFVQAVRAAIERGAGAEPAATAG</sequence>
<feature type="transmembrane region" description="Helical" evidence="1">
    <location>
        <begin position="180"/>
        <end position="201"/>
    </location>
</feature>
<dbReference type="InterPro" id="IPR007554">
    <property type="entry name" value="Glycerophosphate_synth"/>
</dbReference>
<dbReference type="SUPFAM" id="SSF53756">
    <property type="entry name" value="UDP-Glycosyltransferase/glycogen phosphorylase"/>
    <property type="match status" value="1"/>
</dbReference>
<keyword evidence="1" id="KW-0812">Transmembrane</keyword>
<dbReference type="GO" id="GO:0016020">
    <property type="term" value="C:membrane"/>
    <property type="evidence" value="ECO:0007669"/>
    <property type="project" value="InterPro"/>
</dbReference>
<evidence type="ECO:0000256" key="1">
    <source>
        <dbReference type="SAM" id="Phobius"/>
    </source>
</evidence>
<accession>A0A2A9CN72</accession>
<keyword evidence="2" id="KW-0808">Transferase</keyword>
<dbReference type="Pfam" id="PF04464">
    <property type="entry name" value="Glyphos_transf"/>
    <property type="match status" value="1"/>
</dbReference>
<evidence type="ECO:0000313" key="3">
    <source>
        <dbReference type="Proteomes" id="UP000226079"/>
    </source>
</evidence>
<feature type="transmembrane region" description="Helical" evidence="1">
    <location>
        <begin position="155"/>
        <end position="174"/>
    </location>
</feature>
<organism evidence="2 3">
    <name type="scientific">Propionicimonas paludicola</name>
    <dbReference type="NCBI Taxonomy" id="185243"/>
    <lineage>
        <taxon>Bacteria</taxon>
        <taxon>Bacillati</taxon>
        <taxon>Actinomycetota</taxon>
        <taxon>Actinomycetes</taxon>
        <taxon>Propionibacteriales</taxon>
        <taxon>Nocardioidaceae</taxon>
        <taxon>Propionicimonas</taxon>
    </lineage>
</organism>
<dbReference type="EMBL" id="PDJC01000001">
    <property type="protein sequence ID" value="PFG15843.1"/>
    <property type="molecule type" value="Genomic_DNA"/>
</dbReference>
<dbReference type="Proteomes" id="UP000226079">
    <property type="component" value="Unassembled WGS sequence"/>
</dbReference>
<evidence type="ECO:0000313" key="2">
    <source>
        <dbReference type="EMBL" id="PFG15843.1"/>
    </source>
</evidence>
<proteinExistence type="predicted"/>
<comment type="caution">
    <text evidence="2">The sequence shown here is derived from an EMBL/GenBank/DDBJ whole genome shotgun (WGS) entry which is preliminary data.</text>
</comment>
<keyword evidence="3" id="KW-1185">Reference proteome</keyword>
<dbReference type="OrthoDB" id="7806295at2"/>
<dbReference type="RefSeq" id="WP_143483525.1">
    <property type="nucleotide sequence ID" value="NZ_PDJC01000001.1"/>
</dbReference>
<reference evidence="2 3" key="1">
    <citation type="submission" date="2017-10" db="EMBL/GenBank/DDBJ databases">
        <title>Sequencing the genomes of 1000 actinobacteria strains.</title>
        <authorList>
            <person name="Klenk H.-P."/>
        </authorList>
    </citation>
    <scope>NUCLEOTIDE SEQUENCE [LARGE SCALE GENOMIC DNA]</scope>
    <source>
        <strain evidence="2 3">DSM 15597</strain>
    </source>
</reference>
<dbReference type="Gene3D" id="3.40.50.12580">
    <property type="match status" value="1"/>
</dbReference>
<feature type="transmembrane region" description="Helical" evidence="1">
    <location>
        <begin position="39"/>
        <end position="58"/>
    </location>
</feature>
<dbReference type="InterPro" id="IPR043148">
    <property type="entry name" value="TagF_C"/>
</dbReference>
<dbReference type="AlphaFoldDB" id="A0A2A9CN72"/>
<keyword evidence="1" id="KW-0472">Membrane</keyword>
<protein>
    <submittedName>
        <fullName evidence="2">CDP-glycerol:poly(Glycerophosphate) glycerophosphotransferase</fullName>
    </submittedName>
</protein>
<name>A0A2A9CN72_9ACTN</name>
<dbReference type="GO" id="GO:0047355">
    <property type="term" value="F:CDP-glycerol glycerophosphotransferase activity"/>
    <property type="evidence" value="ECO:0007669"/>
    <property type="project" value="InterPro"/>
</dbReference>
<gene>
    <name evidence="2" type="ORF">ATK74_0363</name>
</gene>
<feature type="transmembrane region" description="Helical" evidence="1">
    <location>
        <begin position="113"/>
        <end position="134"/>
    </location>
</feature>